<organism evidence="2 3">
    <name type="scientific">Mycobacteroides chelonae</name>
    <name type="common">Mycobacterium chelonae</name>
    <dbReference type="NCBI Taxonomy" id="1774"/>
    <lineage>
        <taxon>Bacteria</taxon>
        <taxon>Bacillati</taxon>
        <taxon>Actinomycetota</taxon>
        <taxon>Actinomycetes</taxon>
        <taxon>Mycobacteriales</taxon>
        <taxon>Mycobacteriaceae</taxon>
        <taxon>Mycobacteroides</taxon>
    </lineage>
</organism>
<dbReference type="AlphaFoldDB" id="A0A1S1LHK4"/>
<feature type="domain" description="HTH cro/C1-type" evidence="1">
    <location>
        <begin position="22"/>
        <end position="67"/>
    </location>
</feature>
<dbReference type="InterPro" id="IPR010982">
    <property type="entry name" value="Lambda_DNA-bd_dom_sf"/>
</dbReference>
<reference evidence="2 3" key="1">
    <citation type="submission" date="2016-10" db="EMBL/GenBank/DDBJ databases">
        <title>Evaluation of Human, Veterinary and Environmental Mycobacterium chelonae Isolates by Core Genome Phylogenomic Analysis, Targeted Gene Comparison, and Anti-microbial Susceptibility Patterns: A Tale of Mistaken Identities.</title>
        <authorList>
            <person name="Fogelson S.B."/>
            <person name="Camus A.C."/>
            <person name="Lorenz W."/>
            <person name="Vasireddy R."/>
            <person name="Vasireddy S."/>
            <person name="Smith T."/>
            <person name="Brown-Elliott B.A."/>
            <person name="Wallace R.J.Jr."/>
            <person name="Hasan N.A."/>
            <person name="Reischl U."/>
            <person name="Sanchez S."/>
        </authorList>
    </citation>
    <scope>NUCLEOTIDE SEQUENCE [LARGE SCALE GENOMIC DNA]</scope>
    <source>
        <strain evidence="2 3">15515</strain>
    </source>
</reference>
<dbReference type="SMART" id="SM00530">
    <property type="entry name" value="HTH_XRE"/>
    <property type="match status" value="2"/>
</dbReference>
<name>A0A1S1LHK4_MYCCH</name>
<dbReference type="EMBL" id="MLIQ01000021">
    <property type="protein sequence ID" value="OHU52331.1"/>
    <property type="molecule type" value="Genomic_DNA"/>
</dbReference>
<dbReference type="CDD" id="cd00093">
    <property type="entry name" value="HTH_XRE"/>
    <property type="match status" value="1"/>
</dbReference>
<comment type="caution">
    <text evidence="2">The sequence shown here is derived from an EMBL/GenBank/DDBJ whole genome shotgun (WGS) entry which is preliminary data.</text>
</comment>
<dbReference type="RefSeq" id="WP_070947611.1">
    <property type="nucleotide sequence ID" value="NZ_MLIQ01000021.1"/>
</dbReference>
<dbReference type="InterPro" id="IPR001387">
    <property type="entry name" value="Cro/C1-type_HTH"/>
</dbReference>
<protein>
    <submittedName>
        <fullName evidence="2">Transcriptional regulator</fullName>
    </submittedName>
</protein>
<dbReference type="Gene3D" id="1.10.260.40">
    <property type="entry name" value="lambda repressor-like DNA-binding domains"/>
    <property type="match status" value="2"/>
</dbReference>
<evidence type="ECO:0000313" key="3">
    <source>
        <dbReference type="Proteomes" id="UP000180043"/>
    </source>
</evidence>
<dbReference type="Pfam" id="PF01381">
    <property type="entry name" value="HTH_3"/>
    <property type="match status" value="1"/>
</dbReference>
<accession>A0A1S1LHK4</accession>
<dbReference type="Pfam" id="PF13443">
    <property type="entry name" value="HTH_26"/>
    <property type="match status" value="1"/>
</dbReference>
<dbReference type="SUPFAM" id="SSF47413">
    <property type="entry name" value="lambda repressor-like DNA-binding domains"/>
    <property type="match status" value="2"/>
</dbReference>
<dbReference type="GO" id="GO:0003677">
    <property type="term" value="F:DNA binding"/>
    <property type="evidence" value="ECO:0007669"/>
    <property type="project" value="InterPro"/>
</dbReference>
<dbReference type="Proteomes" id="UP000180043">
    <property type="component" value="Unassembled WGS sequence"/>
</dbReference>
<dbReference type="PROSITE" id="PS50943">
    <property type="entry name" value="HTH_CROC1"/>
    <property type="match status" value="2"/>
</dbReference>
<evidence type="ECO:0000259" key="1">
    <source>
        <dbReference type="PROSITE" id="PS50943"/>
    </source>
</evidence>
<feature type="domain" description="HTH cro/C1-type" evidence="1">
    <location>
        <begin position="80"/>
        <end position="131"/>
    </location>
</feature>
<proteinExistence type="predicted"/>
<evidence type="ECO:0000313" key="2">
    <source>
        <dbReference type="EMBL" id="OHU52331.1"/>
    </source>
</evidence>
<gene>
    <name evidence="2" type="ORF">BKG82_18885</name>
</gene>
<sequence>MSRRALRGFDAERFSELRRSRMTMSDLVRLSDVPSATIYAWEAGTFTPQVDKLAAVMHALDCPVDCVVNVPLDERFPGDWRVLLGLTQSDLATTAEISRSVLQRIESGETAPTDEQAEVLSRLLGTTPAEYKAAWRRAKERPPGTPV</sequence>